<dbReference type="PANTHER" id="PTHR11261">
    <property type="entry name" value="INTERPHOTORECEPTOR RETINOID-BINDING PROTEIN"/>
    <property type="match status" value="1"/>
</dbReference>
<dbReference type="Gene3D" id="3.90.226.10">
    <property type="entry name" value="2-enoyl-CoA Hydratase, Chain A, domain 1"/>
    <property type="match status" value="2"/>
</dbReference>
<name>A0A6J2VI95_CHACN</name>
<dbReference type="AlphaFoldDB" id="A0A6J2VI95"/>
<evidence type="ECO:0000256" key="1">
    <source>
        <dbReference type="SAM" id="SignalP"/>
    </source>
</evidence>
<dbReference type="InterPro" id="IPR005151">
    <property type="entry name" value="Tail-specific_protease"/>
</dbReference>
<feature type="domain" description="Tail specific protease" evidence="2">
    <location>
        <begin position="401"/>
        <end position="597"/>
    </location>
</feature>
<dbReference type="CDD" id="cd07563">
    <property type="entry name" value="Peptidase_S41_IRBP"/>
    <property type="match status" value="2"/>
</dbReference>
<keyword evidence="1" id="KW-0732">Signal</keyword>
<accession>A0A6J2VI95</accession>
<dbReference type="InterPro" id="IPR029045">
    <property type="entry name" value="ClpP/crotonase-like_dom_sf"/>
</dbReference>
<evidence type="ECO:0000313" key="3">
    <source>
        <dbReference type="Proteomes" id="UP000504632"/>
    </source>
</evidence>
<dbReference type="OrthoDB" id="10268064at2759"/>
<dbReference type="Pfam" id="PF03572">
    <property type="entry name" value="Peptidase_S41"/>
    <property type="match status" value="2"/>
</dbReference>
<keyword evidence="3" id="KW-1185">Reference proteome</keyword>
<gene>
    <name evidence="4" type="primary">rbp3</name>
</gene>
<dbReference type="Proteomes" id="UP000504632">
    <property type="component" value="Chromosome 5"/>
</dbReference>
<dbReference type="GeneID" id="115813218"/>
<feature type="chain" id="PRO_5026861328" evidence="1">
    <location>
        <begin position="20"/>
        <end position="617"/>
    </location>
</feature>
<feature type="signal peptide" evidence="1">
    <location>
        <begin position="1"/>
        <end position="19"/>
    </location>
</feature>
<proteinExistence type="predicted"/>
<dbReference type="GO" id="GO:0008236">
    <property type="term" value="F:serine-type peptidase activity"/>
    <property type="evidence" value="ECO:0007669"/>
    <property type="project" value="InterPro"/>
</dbReference>
<dbReference type="CTD" id="5949"/>
<evidence type="ECO:0000313" key="4">
    <source>
        <dbReference type="RefSeq" id="XP_030631694.1"/>
    </source>
</evidence>
<organism evidence="3 4">
    <name type="scientific">Chanos chanos</name>
    <name type="common">Milkfish</name>
    <name type="synonym">Mugil chanos</name>
    <dbReference type="NCBI Taxonomy" id="29144"/>
    <lineage>
        <taxon>Eukaryota</taxon>
        <taxon>Metazoa</taxon>
        <taxon>Chordata</taxon>
        <taxon>Craniata</taxon>
        <taxon>Vertebrata</taxon>
        <taxon>Euteleostomi</taxon>
        <taxon>Actinopterygii</taxon>
        <taxon>Neopterygii</taxon>
        <taxon>Teleostei</taxon>
        <taxon>Ostariophysi</taxon>
        <taxon>Gonorynchiformes</taxon>
        <taxon>Chanidae</taxon>
        <taxon>Chanos</taxon>
    </lineage>
</organism>
<protein>
    <submittedName>
        <fullName evidence="4">Retinol-binding protein 3</fullName>
    </submittedName>
</protein>
<evidence type="ECO:0000259" key="2">
    <source>
        <dbReference type="SMART" id="SM00245"/>
    </source>
</evidence>
<dbReference type="SMART" id="SM00245">
    <property type="entry name" value="TSPc"/>
    <property type="match status" value="2"/>
</dbReference>
<dbReference type="SUPFAM" id="SSF52096">
    <property type="entry name" value="ClpP/crotonase"/>
    <property type="match status" value="2"/>
</dbReference>
<reference evidence="4" key="1">
    <citation type="submission" date="2025-08" db="UniProtKB">
        <authorList>
            <consortium name="RefSeq"/>
        </authorList>
    </citation>
    <scope>IDENTIFICATION</scope>
</reference>
<dbReference type="GO" id="GO:0006508">
    <property type="term" value="P:proteolysis"/>
    <property type="evidence" value="ECO:0007669"/>
    <property type="project" value="InterPro"/>
</dbReference>
<dbReference type="GO" id="GO:0019841">
    <property type="term" value="F:retinol binding"/>
    <property type="evidence" value="ECO:0007669"/>
    <property type="project" value="TreeGrafter"/>
</dbReference>
<dbReference type="InParanoid" id="A0A6J2VI95"/>
<dbReference type="RefSeq" id="XP_030631694.1">
    <property type="nucleotide sequence ID" value="XM_030775834.1"/>
</dbReference>
<dbReference type="Pfam" id="PF11918">
    <property type="entry name" value="Peptidase_S41_N"/>
    <property type="match status" value="2"/>
</dbReference>
<dbReference type="Gene3D" id="3.30.750.44">
    <property type="match status" value="2"/>
</dbReference>
<sequence>MAQTMALLVSLLVFSNVFAVNCAFAPTLIIDMAKIFMDNYCSPERLAGMEEAIDAASSNTEILSIPDPNTLANVLTEGVKNTISDPRVTVTYEPNYVPVGPPVLPDLPPEQMIAVVQGTVKVEVLESNIAYLRIQHIIGEEMAQKIGPLLLEHVWAKVLPTTAMILDFRYASSGELSGIPYIVSYFTDTEPLIHIDSVYDRPSDTTTELWSMPTLLGERYGTTKPLIILTSHSTKGIAEDVAYILKNLKRATIVGEKTAGGSVKIEKIKVGDTDFYVSVPVAKSVNPVTGKSWEIVGVTPDIEVDAEDALDIAVEIIKLRAEIPAIVQAAATLVADNYAFESVGADVAEKLNAILASGEYSMINTKAELEAKLSADLMKLSGDKSLKTTSNTPALPPMNPTPEMFIELIKVSFHTDMFENNIGYLRFDMFGDFEQVKAIAQIIVEHVWKKVVDTDALIIDLRNNVGGPTTSIAGFCSYFFDGDKEIVLDKLYDRPSGTTRELLTLPELTGKRYGTKKSLIILTSGVTAGAAEEFVYIMKRLGRAMIVGEPTSGASHPPETFRVGESDVFLAIPITHSDTSQGPAWEGAGIAPHIPVPADAALETAKGILNKHFASQK</sequence>
<dbReference type="PANTHER" id="PTHR11261:SF3">
    <property type="entry name" value="RETINOL-BINDING PROTEIN 3"/>
    <property type="match status" value="1"/>
</dbReference>
<feature type="domain" description="Tail specific protease" evidence="2">
    <location>
        <begin position="108"/>
        <end position="305"/>
    </location>
</feature>